<dbReference type="GO" id="GO:0030115">
    <property type="term" value="C:S-layer"/>
    <property type="evidence" value="ECO:0007669"/>
    <property type="project" value="UniProtKB-SubCell"/>
</dbReference>
<evidence type="ECO:0000256" key="1">
    <source>
        <dbReference type="ARBA" id="ARBA00022729"/>
    </source>
</evidence>
<evidence type="ECO:0000313" key="3">
    <source>
        <dbReference type="EMBL" id="MXR42676.1"/>
    </source>
</evidence>
<reference evidence="3 4" key="1">
    <citation type="submission" date="2019-12" db="EMBL/GenBank/DDBJ databases">
        <title>Isolation and characterization of three novel carbon monoxide-oxidizing members of Halobacteria from salione crusts and soils.</title>
        <authorList>
            <person name="Myers M.R."/>
            <person name="King G.M."/>
        </authorList>
    </citation>
    <scope>NUCLEOTIDE SEQUENCE [LARGE SCALE GENOMIC DNA]</scope>
    <source>
        <strain evidence="3 4">WSA2</strain>
    </source>
</reference>
<organism evidence="3 4">
    <name type="scientific">Halobaculum saliterrae</name>
    <dbReference type="NCBI Taxonomy" id="2073113"/>
    <lineage>
        <taxon>Archaea</taxon>
        <taxon>Methanobacteriati</taxon>
        <taxon>Methanobacteriota</taxon>
        <taxon>Stenosarchaea group</taxon>
        <taxon>Halobacteria</taxon>
        <taxon>Halobacteriales</taxon>
        <taxon>Haloferacaceae</taxon>
        <taxon>Halobaculum</taxon>
    </lineage>
</organism>
<dbReference type="AlphaFoldDB" id="A0A6B0SYT6"/>
<evidence type="ECO:0000256" key="2">
    <source>
        <dbReference type="SAM" id="Phobius"/>
    </source>
</evidence>
<dbReference type="GO" id="GO:0005886">
    <property type="term" value="C:plasma membrane"/>
    <property type="evidence" value="ECO:0007669"/>
    <property type="project" value="UniProtKB-SubCell"/>
</dbReference>
<dbReference type="OrthoDB" id="325633at2157"/>
<name>A0A6B0SYT6_9EURY</name>
<dbReference type="InterPro" id="IPR026371">
    <property type="entry name" value="PGF_CTERM"/>
</dbReference>
<keyword evidence="4" id="KW-1185">Reference proteome</keyword>
<keyword evidence="2" id="KW-0472">Membrane</keyword>
<keyword evidence="2" id="KW-1133">Transmembrane helix</keyword>
<dbReference type="NCBIfam" id="TIGR04126">
    <property type="entry name" value="PGF_CTERM"/>
    <property type="match status" value="1"/>
</dbReference>
<dbReference type="EMBL" id="WUUS01000010">
    <property type="protein sequence ID" value="MXR42676.1"/>
    <property type="molecule type" value="Genomic_DNA"/>
</dbReference>
<dbReference type="RefSeq" id="WP_159669442.1">
    <property type="nucleotide sequence ID" value="NZ_WUUS01000010.1"/>
</dbReference>
<sequence length="174" mass="17228">MLPSIDGRLVVIGVVLLAVSGLAGVAAGASDASLSTVNETVRVHAVEDATIEGATDLDAGETVTIRVQSTGDTSPRFFKSADVGVGENGTFVGEFDLADLSSGATFSVSVTHDGSSIAEADGTVVAADVPVTATPTETSTGTRTETSGPGFGVATAAAALCAGAGLAARRRRHH</sequence>
<dbReference type="Proteomes" id="UP000437065">
    <property type="component" value="Unassembled WGS sequence"/>
</dbReference>
<proteinExistence type="predicted"/>
<feature type="transmembrane region" description="Helical" evidence="2">
    <location>
        <begin position="150"/>
        <end position="168"/>
    </location>
</feature>
<evidence type="ECO:0000313" key="4">
    <source>
        <dbReference type="Proteomes" id="UP000437065"/>
    </source>
</evidence>
<dbReference type="NCBIfam" id="NF045517">
    <property type="entry name" value="halo_surf_dom"/>
    <property type="match status" value="1"/>
</dbReference>
<gene>
    <name evidence="3" type="ORF">GRX01_15185</name>
</gene>
<keyword evidence="1" id="KW-0732">Signal</keyword>
<accession>A0A6B0SYT6</accession>
<protein>
    <submittedName>
        <fullName evidence="3">PGF-CTERM sorting domain-containing protein</fullName>
    </submittedName>
</protein>
<comment type="caution">
    <text evidence="3">The sequence shown here is derived from an EMBL/GenBank/DDBJ whole genome shotgun (WGS) entry which is preliminary data.</text>
</comment>
<keyword evidence="2" id="KW-0812">Transmembrane</keyword>